<dbReference type="AlphaFoldDB" id="A0A432DYR9"/>
<proteinExistence type="predicted"/>
<protein>
    <recommendedName>
        <fullName evidence="3">Carboxypeptidase regulatory-like domain-containing protein</fullName>
    </recommendedName>
</protein>
<dbReference type="EMBL" id="RYFC01000001">
    <property type="protein sequence ID" value="RTZ49367.1"/>
    <property type="molecule type" value="Genomic_DNA"/>
</dbReference>
<evidence type="ECO:0008006" key="3">
    <source>
        <dbReference type="Google" id="ProtNLM"/>
    </source>
</evidence>
<evidence type="ECO:0000313" key="1">
    <source>
        <dbReference type="EMBL" id="RTZ49367.1"/>
    </source>
</evidence>
<accession>A0A432DYR9</accession>
<evidence type="ECO:0000313" key="2">
    <source>
        <dbReference type="Proteomes" id="UP000276953"/>
    </source>
</evidence>
<reference evidence="1 2" key="1">
    <citation type="submission" date="2018-12" db="EMBL/GenBank/DDBJ databases">
        <title>Draft Genome Sequence of Chryseobacterium arthrosphaerae strain ED882-96 Isolated from the Blood of a Patient with Liver Cirrhosis in Taiwan.</title>
        <authorList>
            <person name="Lin J.-N."/>
            <person name="Lai C.-H."/>
            <person name="Yang C.-H."/>
            <person name="Huang Y.-H."/>
        </authorList>
    </citation>
    <scope>NUCLEOTIDE SEQUENCE [LARGE SCALE GENOMIC DNA]</scope>
    <source>
        <strain evidence="1 2">ED882-96</strain>
    </source>
</reference>
<comment type="caution">
    <text evidence="1">The sequence shown here is derived from an EMBL/GenBank/DDBJ whole genome shotgun (WGS) entry which is preliminary data.</text>
</comment>
<name>A0A432DYR9_9FLAO</name>
<dbReference type="Proteomes" id="UP000276953">
    <property type="component" value="Unassembled WGS sequence"/>
</dbReference>
<gene>
    <name evidence="1" type="ORF">EJ377_01540</name>
</gene>
<sequence length="64" mass="7112">MAKITAAFYIFLFSILKSFCRGSLYFGNSFNKYSFQVQQKGNVSGRIVNAQGKPLANVQLQLTG</sequence>
<organism evidence="1 2">
    <name type="scientific">Chryseobacterium arthrosphaerae</name>
    <dbReference type="NCBI Taxonomy" id="651561"/>
    <lineage>
        <taxon>Bacteria</taxon>
        <taxon>Pseudomonadati</taxon>
        <taxon>Bacteroidota</taxon>
        <taxon>Flavobacteriia</taxon>
        <taxon>Flavobacteriales</taxon>
        <taxon>Weeksellaceae</taxon>
        <taxon>Chryseobacterium group</taxon>
        <taxon>Chryseobacterium</taxon>
    </lineage>
</organism>